<evidence type="ECO:0000256" key="3">
    <source>
        <dbReference type="ARBA" id="ARBA00012663"/>
    </source>
</evidence>
<sequence length="381" mass="42951">MNKRIVCICMGVLLCLTIICTDTGTDVHAGYYEDNDKYIEQRVADRMKKMSWEEKIAQMILVKAPAKNAANIQKQYQFGGYVLFGEDFANSTPDTLRNRIYGIQKASKIPMLIAVDEEGGTVVRASRYRQFRSTSYASPRAVFSAGGWNGIVKDTKNKAKFLKKLGINTNLAPVADVAYDSGNFIYNRSFSTNAADTSRYINLVVNNMKQEDMISSLKHFPGYGNNGDTHTNLIHDYRSYNSFKKRDLKPFQAGIRSGCDMIMVSHNIVHCFDSKNPASISPKVNKYIRNTMGFKGVIVTDSLSMAGVRSFTGSEGESAVRAVQAGDDLLCTEHYKETYQALLRAYKTKRISKKRINASVKRILMMKYRRGLNGRFAVRRR</sequence>
<organism evidence="7 8">
    <name type="scientific">Coprococcus hominis</name>
    <name type="common">ex Liu et al. 2022</name>
    <dbReference type="NCBI Taxonomy" id="2763039"/>
    <lineage>
        <taxon>Bacteria</taxon>
        <taxon>Bacillati</taxon>
        <taxon>Bacillota</taxon>
        <taxon>Clostridia</taxon>
        <taxon>Lachnospirales</taxon>
        <taxon>Lachnospiraceae</taxon>
        <taxon>Coprococcus</taxon>
    </lineage>
</organism>
<comment type="similarity">
    <text evidence="2">Belongs to the glycosyl hydrolase 3 family.</text>
</comment>
<dbReference type="Proteomes" id="UP000615234">
    <property type="component" value="Unassembled WGS sequence"/>
</dbReference>
<keyword evidence="5" id="KW-0326">Glycosidase</keyword>
<evidence type="ECO:0000256" key="2">
    <source>
        <dbReference type="ARBA" id="ARBA00005336"/>
    </source>
</evidence>
<evidence type="ECO:0000256" key="4">
    <source>
        <dbReference type="ARBA" id="ARBA00022801"/>
    </source>
</evidence>
<evidence type="ECO:0000256" key="5">
    <source>
        <dbReference type="ARBA" id="ARBA00023295"/>
    </source>
</evidence>
<name>A0A8I0ADL8_9FIRM</name>
<dbReference type="GO" id="GO:0005975">
    <property type="term" value="P:carbohydrate metabolic process"/>
    <property type="evidence" value="ECO:0007669"/>
    <property type="project" value="InterPro"/>
</dbReference>
<evidence type="ECO:0000313" key="8">
    <source>
        <dbReference type="Proteomes" id="UP000615234"/>
    </source>
</evidence>
<evidence type="ECO:0000256" key="1">
    <source>
        <dbReference type="ARBA" id="ARBA00001231"/>
    </source>
</evidence>
<dbReference type="EC" id="3.2.1.52" evidence="3"/>
<evidence type="ECO:0000313" key="7">
    <source>
        <dbReference type="EMBL" id="MBC5661873.1"/>
    </source>
</evidence>
<comment type="catalytic activity">
    <reaction evidence="1">
        <text>Hydrolysis of terminal non-reducing N-acetyl-D-hexosamine residues in N-acetyl-beta-D-hexosaminides.</text>
        <dbReference type="EC" id="3.2.1.52"/>
    </reaction>
</comment>
<reference evidence="7 8" key="1">
    <citation type="submission" date="2020-08" db="EMBL/GenBank/DDBJ databases">
        <title>Genome public.</title>
        <authorList>
            <person name="Liu C."/>
            <person name="Sun Q."/>
        </authorList>
    </citation>
    <scope>NUCLEOTIDE SEQUENCE [LARGE SCALE GENOMIC DNA]</scope>
    <source>
        <strain evidence="7 8">NSJ-10</strain>
    </source>
</reference>
<dbReference type="RefSeq" id="WP_186847359.1">
    <property type="nucleotide sequence ID" value="NZ_JACOOX010000002.1"/>
</dbReference>
<dbReference type="GO" id="GO:0004563">
    <property type="term" value="F:beta-N-acetylhexosaminidase activity"/>
    <property type="evidence" value="ECO:0007669"/>
    <property type="project" value="UniProtKB-EC"/>
</dbReference>
<dbReference type="AlphaFoldDB" id="A0A8I0ADL8"/>
<dbReference type="InterPro" id="IPR001764">
    <property type="entry name" value="Glyco_hydro_3_N"/>
</dbReference>
<protein>
    <recommendedName>
        <fullName evidence="3">beta-N-acetylhexosaminidase</fullName>
        <ecNumber evidence="3">3.2.1.52</ecNumber>
    </recommendedName>
</protein>
<keyword evidence="4" id="KW-0378">Hydrolase</keyword>
<feature type="domain" description="Glycoside hydrolase family 3 N-terminal" evidence="6">
    <location>
        <begin position="53"/>
        <end position="364"/>
    </location>
</feature>
<dbReference type="PANTHER" id="PTHR30480">
    <property type="entry name" value="BETA-HEXOSAMINIDASE-RELATED"/>
    <property type="match status" value="1"/>
</dbReference>
<dbReference type="PANTHER" id="PTHR30480:SF13">
    <property type="entry name" value="BETA-HEXOSAMINIDASE"/>
    <property type="match status" value="1"/>
</dbReference>
<keyword evidence="8" id="KW-1185">Reference proteome</keyword>
<evidence type="ECO:0000259" key="6">
    <source>
        <dbReference type="Pfam" id="PF00933"/>
    </source>
</evidence>
<proteinExistence type="inferred from homology"/>
<dbReference type="EMBL" id="JACOOX010000002">
    <property type="protein sequence ID" value="MBC5661873.1"/>
    <property type="molecule type" value="Genomic_DNA"/>
</dbReference>
<gene>
    <name evidence="7" type="ORF">H8S09_03015</name>
</gene>
<dbReference type="InterPro" id="IPR036962">
    <property type="entry name" value="Glyco_hydro_3_N_sf"/>
</dbReference>
<comment type="caution">
    <text evidence="7">The sequence shown here is derived from an EMBL/GenBank/DDBJ whole genome shotgun (WGS) entry which is preliminary data.</text>
</comment>
<dbReference type="InterPro" id="IPR050226">
    <property type="entry name" value="NagZ_Beta-hexosaminidase"/>
</dbReference>
<dbReference type="SUPFAM" id="SSF51445">
    <property type="entry name" value="(Trans)glycosidases"/>
    <property type="match status" value="1"/>
</dbReference>
<accession>A0A8I0ADL8</accession>
<dbReference type="Gene3D" id="3.20.20.300">
    <property type="entry name" value="Glycoside hydrolase, family 3, N-terminal domain"/>
    <property type="match status" value="1"/>
</dbReference>
<dbReference type="Pfam" id="PF00933">
    <property type="entry name" value="Glyco_hydro_3"/>
    <property type="match status" value="1"/>
</dbReference>
<dbReference type="InterPro" id="IPR017853">
    <property type="entry name" value="GH"/>
</dbReference>
<dbReference type="GO" id="GO:0009254">
    <property type="term" value="P:peptidoglycan turnover"/>
    <property type="evidence" value="ECO:0007669"/>
    <property type="project" value="TreeGrafter"/>
</dbReference>